<keyword evidence="4 5" id="KW-0648">Protein biosynthesis</keyword>
<gene>
    <name evidence="7" type="ORF">DICSQDRAFT_169307</name>
</gene>
<dbReference type="KEGG" id="dsq:DICSQDRAFT_169307"/>
<evidence type="ECO:0000259" key="6">
    <source>
        <dbReference type="PROSITE" id="PS50250"/>
    </source>
</evidence>
<dbReference type="OMA" id="VCLKALW"/>
<dbReference type="InterPro" id="IPR027528">
    <property type="entry name" value="eIF3m"/>
</dbReference>
<dbReference type="Pfam" id="PF18005">
    <property type="entry name" value="eIF3m_C_helix"/>
    <property type="match status" value="1"/>
</dbReference>
<dbReference type="EMBL" id="JH719406">
    <property type="protein sequence ID" value="EJF62277.1"/>
    <property type="molecule type" value="Genomic_DNA"/>
</dbReference>
<keyword evidence="2 5" id="KW-0963">Cytoplasm</keyword>
<dbReference type="PANTHER" id="PTHR15350:SF2">
    <property type="entry name" value="EUKARYOTIC TRANSLATION INITIATION FACTOR 3 SUBUNIT M"/>
    <property type="match status" value="1"/>
</dbReference>
<dbReference type="InterPro" id="IPR000717">
    <property type="entry name" value="PCI_dom"/>
</dbReference>
<proteinExistence type="inferred from homology"/>
<evidence type="ECO:0000256" key="4">
    <source>
        <dbReference type="ARBA" id="ARBA00022917"/>
    </source>
</evidence>
<dbReference type="InterPro" id="IPR040750">
    <property type="entry name" value="eIF3m_C_helix"/>
</dbReference>
<dbReference type="GO" id="GO:0033290">
    <property type="term" value="C:eukaryotic 48S preinitiation complex"/>
    <property type="evidence" value="ECO:0007669"/>
    <property type="project" value="UniProtKB-UniRule"/>
</dbReference>
<evidence type="ECO:0000313" key="8">
    <source>
        <dbReference type="Proteomes" id="UP000053319"/>
    </source>
</evidence>
<dbReference type="OrthoDB" id="10267031at2759"/>
<dbReference type="PANTHER" id="PTHR15350">
    <property type="entry name" value="COP9 SIGNALOSOME COMPLEX SUBUNIT 7/DENDRITIC CELL PROTEIN GA17"/>
    <property type="match status" value="1"/>
</dbReference>
<evidence type="ECO:0000256" key="1">
    <source>
        <dbReference type="ARBA" id="ARBA00008482"/>
    </source>
</evidence>
<dbReference type="PROSITE" id="PS50250">
    <property type="entry name" value="PCI"/>
    <property type="match status" value="1"/>
</dbReference>
<comment type="similarity">
    <text evidence="5">Belongs to the eIF-3 subunit M family.</text>
</comment>
<dbReference type="InterPro" id="IPR045237">
    <property type="entry name" value="COPS7/eIF3m"/>
</dbReference>
<dbReference type="Pfam" id="PF01399">
    <property type="entry name" value="PCI"/>
    <property type="match status" value="1"/>
</dbReference>
<name>R7T2Y7_DICSQ</name>
<dbReference type="Proteomes" id="UP000053319">
    <property type="component" value="Unassembled WGS sequence"/>
</dbReference>
<dbReference type="SMART" id="SM00088">
    <property type="entry name" value="PINT"/>
    <property type="match status" value="1"/>
</dbReference>
<dbReference type="GO" id="GO:0001732">
    <property type="term" value="P:formation of cytoplasmic translation initiation complex"/>
    <property type="evidence" value="ECO:0007669"/>
    <property type="project" value="UniProtKB-UniRule"/>
</dbReference>
<comment type="similarity">
    <text evidence="1">Belongs to the CSN7/EIF3M family. CSN7 subfamily.</text>
</comment>
<dbReference type="HAMAP" id="MF_03012">
    <property type="entry name" value="eIF3m"/>
    <property type="match status" value="1"/>
</dbReference>
<comment type="subunit">
    <text evidence="5">Component of the eukaryotic translation initiation factor 3 (eIF-3) complex.</text>
</comment>
<comment type="subcellular location">
    <subcellularLocation>
        <location evidence="5">Cytoplasm</location>
    </subcellularLocation>
</comment>
<dbReference type="GO" id="GO:0003743">
    <property type="term" value="F:translation initiation factor activity"/>
    <property type="evidence" value="ECO:0007669"/>
    <property type="project" value="UniProtKB-UniRule"/>
</dbReference>
<dbReference type="HOGENOM" id="CLU_035254_3_0_1"/>
<feature type="domain" description="PCI" evidence="6">
    <location>
        <begin position="202"/>
        <end position="365"/>
    </location>
</feature>
<dbReference type="GO" id="GO:0016282">
    <property type="term" value="C:eukaryotic 43S preinitiation complex"/>
    <property type="evidence" value="ECO:0007669"/>
    <property type="project" value="UniProtKB-UniRule"/>
</dbReference>
<accession>R7T2Y7</accession>
<dbReference type="GO" id="GO:0071541">
    <property type="term" value="C:eukaryotic translation initiation factor 3 complex, eIF3m"/>
    <property type="evidence" value="ECO:0007669"/>
    <property type="project" value="UniProtKB-UniRule"/>
</dbReference>
<organism evidence="7 8">
    <name type="scientific">Dichomitus squalens (strain LYAD-421)</name>
    <name type="common">Western red white-rot fungus</name>
    <dbReference type="NCBI Taxonomy" id="732165"/>
    <lineage>
        <taxon>Eukaryota</taxon>
        <taxon>Fungi</taxon>
        <taxon>Dikarya</taxon>
        <taxon>Basidiomycota</taxon>
        <taxon>Agaricomycotina</taxon>
        <taxon>Agaricomycetes</taxon>
        <taxon>Polyporales</taxon>
        <taxon>Polyporaceae</taxon>
        <taxon>Dichomitus</taxon>
    </lineage>
</organism>
<evidence type="ECO:0000256" key="2">
    <source>
        <dbReference type="ARBA" id="ARBA00022490"/>
    </source>
</evidence>
<protein>
    <recommendedName>
        <fullName evidence="5">Eukaryotic translation initiation factor 3 subunit M</fullName>
        <shortName evidence="5">eIF3m</shortName>
    </recommendedName>
</protein>
<evidence type="ECO:0000256" key="5">
    <source>
        <dbReference type="HAMAP-Rule" id="MF_03012"/>
    </source>
</evidence>
<evidence type="ECO:0000313" key="7">
    <source>
        <dbReference type="EMBL" id="EJF62277.1"/>
    </source>
</evidence>
<dbReference type="AlphaFoldDB" id="R7T2Y7"/>
<sequence length="436" mass="47919">MAATDSISIFAEGTFEEQILELVNYLARALPEEGRPAYIQPFQESLATPEGQKPLDEDEERRRQIFGTVLPEVKGLGDGSEKEIEGFFNLLFSHFLVLYSLDEPSTHSQLATLLNTISASPDHTPVKYRILSNLFNALPRRSGLRLPIYQTLLELASVNDDIDVLGLSQTEVDKWLSEWEVTPEEKSSFIKLIVDAYKRSEQPVASYQYQLSYVRSLPPSSPEAQSAAIDAIASALRLPNNFDFDPLFRLDAVVAAKDHELFALLQIFLNDGLAQYQQWASSHPDALSKYELDSSQLERKIRLLTLASLGFQNVGRDIPYSVIASALQVEPSQVESWVIDVIRAGLVSGKLSQTAQTLHVNRAAARTFEREQWELLEKRLQAWKTGLASVLETVSASRKKVGPSAAAATPPEAVANGAAAPTGIETPAAAAQAAVA</sequence>
<reference evidence="7 8" key="1">
    <citation type="journal article" date="2012" name="Science">
        <title>The Paleozoic origin of enzymatic lignin decomposition reconstructed from 31 fungal genomes.</title>
        <authorList>
            <person name="Floudas D."/>
            <person name="Binder M."/>
            <person name="Riley R."/>
            <person name="Barry K."/>
            <person name="Blanchette R.A."/>
            <person name="Henrissat B."/>
            <person name="Martinez A.T."/>
            <person name="Otillar R."/>
            <person name="Spatafora J.W."/>
            <person name="Yadav J.S."/>
            <person name="Aerts A."/>
            <person name="Benoit I."/>
            <person name="Boyd A."/>
            <person name="Carlson A."/>
            <person name="Copeland A."/>
            <person name="Coutinho P.M."/>
            <person name="de Vries R.P."/>
            <person name="Ferreira P."/>
            <person name="Findley K."/>
            <person name="Foster B."/>
            <person name="Gaskell J."/>
            <person name="Glotzer D."/>
            <person name="Gorecki P."/>
            <person name="Heitman J."/>
            <person name="Hesse C."/>
            <person name="Hori C."/>
            <person name="Igarashi K."/>
            <person name="Jurgens J.A."/>
            <person name="Kallen N."/>
            <person name="Kersten P."/>
            <person name="Kohler A."/>
            <person name="Kuees U."/>
            <person name="Kumar T.K.A."/>
            <person name="Kuo A."/>
            <person name="LaButti K."/>
            <person name="Larrondo L.F."/>
            <person name="Lindquist E."/>
            <person name="Ling A."/>
            <person name="Lombard V."/>
            <person name="Lucas S."/>
            <person name="Lundell T."/>
            <person name="Martin R."/>
            <person name="McLaughlin D.J."/>
            <person name="Morgenstern I."/>
            <person name="Morin E."/>
            <person name="Murat C."/>
            <person name="Nagy L.G."/>
            <person name="Nolan M."/>
            <person name="Ohm R.A."/>
            <person name="Patyshakuliyeva A."/>
            <person name="Rokas A."/>
            <person name="Ruiz-Duenas F.J."/>
            <person name="Sabat G."/>
            <person name="Salamov A."/>
            <person name="Samejima M."/>
            <person name="Schmutz J."/>
            <person name="Slot J.C."/>
            <person name="St John F."/>
            <person name="Stenlid J."/>
            <person name="Sun H."/>
            <person name="Sun S."/>
            <person name="Syed K."/>
            <person name="Tsang A."/>
            <person name="Wiebenga A."/>
            <person name="Young D."/>
            <person name="Pisabarro A."/>
            <person name="Eastwood D.C."/>
            <person name="Martin F."/>
            <person name="Cullen D."/>
            <person name="Grigoriev I.V."/>
            <person name="Hibbett D.S."/>
        </authorList>
    </citation>
    <scope>NUCLEOTIDE SEQUENCE [LARGE SCALE GENOMIC DNA]</scope>
    <source>
        <strain evidence="7 8">LYAD-421 SS1</strain>
    </source>
</reference>
<keyword evidence="3 5" id="KW-0396">Initiation factor</keyword>
<comment type="function">
    <text evidence="5">Component of the eukaryotic translation initiation factor 3 (eIF-3) complex, which is involved in protein synthesis of a specialized repertoire of mRNAs and, together with other initiation factors, stimulates binding of mRNA and methionyl-tRNAi to the 40S ribosome. The eIF-3 complex specifically targets and initiates translation of a subset of mRNAs involved in cell proliferation.</text>
</comment>
<evidence type="ECO:0000256" key="3">
    <source>
        <dbReference type="ARBA" id="ARBA00022540"/>
    </source>
</evidence>
<dbReference type="GeneID" id="18838949"/>
<dbReference type="RefSeq" id="XP_007364989.1">
    <property type="nucleotide sequence ID" value="XM_007364927.1"/>
</dbReference>